<keyword evidence="1" id="KW-1133">Transmembrane helix</keyword>
<keyword evidence="1" id="KW-0812">Transmembrane</keyword>
<accession>A0A7E4V674</accession>
<proteinExistence type="predicted"/>
<reference evidence="3" key="2">
    <citation type="submission" date="2020-10" db="UniProtKB">
        <authorList>
            <consortium name="WormBaseParasite"/>
        </authorList>
    </citation>
    <scope>IDENTIFICATION</scope>
</reference>
<dbReference type="Proteomes" id="UP000492821">
    <property type="component" value="Unassembled WGS sequence"/>
</dbReference>
<protein>
    <submittedName>
        <fullName evidence="3">Palmitoyltransferase</fullName>
    </submittedName>
</protein>
<dbReference type="WBParaSite" id="Pan_g17043.t1">
    <property type="protein sequence ID" value="Pan_g17043.t1"/>
    <property type="gene ID" value="Pan_g17043"/>
</dbReference>
<keyword evidence="2" id="KW-1185">Reference proteome</keyword>
<sequence>MWLTLFYLLITAGNRPSQMDYEKQTVSTLKLLFALYGLPLVILCCGIALGSHVLMFFYTPFVQNWMLAPESSVLLPNAEINRLEAAVATQPPSSSKAASRKLQPPPIQKGVFIFGPDARPCQQTIQNSGPKTVRQERHNAPSRFRSSLHGLRFKFMKFGRAAIPRFWQGVLLHCFKCSF</sequence>
<name>A0A7E4V674_PANRE</name>
<keyword evidence="1" id="KW-0472">Membrane</keyword>
<dbReference type="AlphaFoldDB" id="A0A7E4V674"/>
<feature type="transmembrane region" description="Helical" evidence="1">
    <location>
        <begin position="35"/>
        <end position="58"/>
    </location>
</feature>
<evidence type="ECO:0000313" key="2">
    <source>
        <dbReference type="Proteomes" id="UP000492821"/>
    </source>
</evidence>
<evidence type="ECO:0000256" key="1">
    <source>
        <dbReference type="SAM" id="Phobius"/>
    </source>
</evidence>
<evidence type="ECO:0000313" key="3">
    <source>
        <dbReference type="WBParaSite" id="Pan_g17043.t1"/>
    </source>
</evidence>
<organism evidence="2 3">
    <name type="scientific">Panagrellus redivivus</name>
    <name type="common">Microworm</name>
    <dbReference type="NCBI Taxonomy" id="6233"/>
    <lineage>
        <taxon>Eukaryota</taxon>
        <taxon>Metazoa</taxon>
        <taxon>Ecdysozoa</taxon>
        <taxon>Nematoda</taxon>
        <taxon>Chromadorea</taxon>
        <taxon>Rhabditida</taxon>
        <taxon>Tylenchina</taxon>
        <taxon>Panagrolaimomorpha</taxon>
        <taxon>Panagrolaimoidea</taxon>
        <taxon>Panagrolaimidae</taxon>
        <taxon>Panagrellus</taxon>
    </lineage>
</organism>
<reference evidence="2" key="1">
    <citation type="journal article" date="2013" name="Genetics">
        <title>The draft genome and transcriptome of Panagrellus redivivus are shaped by the harsh demands of a free-living lifestyle.</title>
        <authorList>
            <person name="Srinivasan J."/>
            <person name="Dillman A.R."/>
            <person name="Macchietto M.G."/>
            <person name="Heikkinen L."/>
            <person name="Lakso M."/>
            <person name="Fracchia K.M."/>
            <person name="Antoshechkin I."/>
            <person name="Mortazavi A."/>
            <person name="Wong G."/>
            <person name="Sternberg P.W."/>
        </authorList>
    </citation>
    <scope>NUCLEOTIDE SEQUENCE [LARGE SCALE GENOMIC DNA]</scope>
    <source>
        <strain evidence="2">MT8872</strain>
    </source>
</reference>